<accession>W4JTY6</accession>
<evidence type="ECO:0000256" key="1">
    <source>
        <dbReference type="SAM" id="Coils"/>
    </source>
</evidence>
<dbReference type="HOGENOM" id="CLU_050879_0_0_1"/>
<dbReference type="Gene3D" id="1.20.1170.10">
    <property type="match status" value="1"/>
</dbReference>
<feature type="coiled-coil region" evidence="1">
    <location>
        <begin position="121"/>
        <end position="169"/>
    </location>
</feature>
<dbReference type="InParanoid" id="W4JTY6"/>
<protein>
    <submittedName>
        <fullName evidence="2">Uncharacterized protein</fullName>
    </submittedName>
</protein>
<dbReference type="eggNOG" id="ENOG502R1YS">
    <property type="taxonomic scope" value="Eukaryota"/>
</dbReference>
<evidence type="ECO:0000313" key="3">
    <source>
        <dbReference type="Proteomes" id="UP000030671"/>
    </source>
</evidence>
<dbReference type="SUPFAM" id="SSF58100">
    <property type="entry name" value="Bacterial hemolysins"/>
    <property type="match status" value="1"/>
</dbReference>
<evidence type="ECO:0000313" key="2">
    <source>
        <dbReference type="EMBL" id="ETW76326.1"/>
    </source>
</evidence>
<dbReference type="EMBL" id="KI925464">
    <property type="protein sequence ID" value="ETW76326.1"/>
    <property type="molecule type" value="Genomic_DNA"/>
</dbReference>
<organism evidence="2 3">
    <name type="scientific">Heterobasidion irregulare (strain TC 32-1)</name>
    <dbReference type="NCBI Taxonomy" id="747525"/>
    <lineage>
        <taxon>Eukaryota</taxon>
        <taxon>Fungi</taxon>
        <taxon>Dikarya</taxon>
        <taxon>Basidiomycota</taxon>
        <taxon>Agaricomycotina</taxon>
        <taxon>Agaricomycetes</taxon>
        <taxon>Russulales</taxon>
        <taxon>Bondarzewiaceae</taxon>
        <taxon>Heterobasidion</taxon>
        <taxon>Heterobasidion annosum species complex</taxon>
    </lineage>
</organism>
<dbReference type="RefSeq" id="XP_009551248.1">
    <property type="nucleotide sequence ID" value="XM_009552953.1"/>
</dbReference>
<reference evidence="2 3" key="1">
    <citation type="journal article" date="2012" name="New Phytol.">
        <title>Insight into trade-off between wood decay and parasitism from the genome of a fungal forest pathogen.</title>
        <authorList>
            <person name="Olson A."/>
            <person name="Aerts A."/>
            <person name="Asiegbu F."/>
            <person name="Belbahri L."/>
            <person name="Bouzid O."/>
            <person name="Broberg A."/>
            <person name="Canback B."/>
            <person name="Coutinho P.M."/>
            <person name="Cullen D."/>
            <person name="Dalman K."/>
            <person name="Deflorio G."/>
            <person name="van Diepen L.T."/>
            <person name="Dunand C."/>
            <person name="Duplessis S."/>
            <person name="Durling M."/>
            <person name="Gonthier P."/>
            <person name="Grimwood J."/>
            <person name="Fossdal C.G."/>
            <person name="Hansson D."/>
            <person name="Henrissat B."/>
            <person name="Hietala A."/>
            <person name="Himmelstrand K."/>
            <person name="Hoffmeister D."/>
            <person name="Hogberg N."/>
            <person name="James T.Y."/>
            <person name="Karlsson M."/>
            <person name="Kohler A."/>
            <person name="Kues U."/>
            <person name="Lee Y.H."/>
            <person name="Lin Y.C."/>
            <person name="Lind M."/>
            <person name="Lindquist E."/>
            <person name="Lombard V."/>
            <person name="Lucas S."/>
            <person name="Lunden K."/>
            <person name="Morin E."/>
            <person name="Murat C."/>
            <person name="Park J."/>
            <person name="Raffaello T."/>
            <person name="Rouze P."/>
            <person name="Salamov A."/>
            <person name="Schmutz J."/>
            <person name="Solheim H."/>
            <person name="Stahlberg J."/>
            <person name="Velez H."/>
            <person name="de Vries R.P."/>
            <person name="Wiebenga A."/>
            <person name="Woodward S."/>
            <person name="Yakovlev I."/>
            <person name="Garbelotto M."/>
            <person name="Martin F."/>
            <person name="Grigoriev I.V."/>
            <person name="Stenlid J."/>
        </authorList>
    </citation>
    <scope>NUCLEOTIDE SEQUENCE [LARGE SCALE GENOMIC DNA]</scope>
    <source>
        <strain evidence="2 3">TC 32-1</strain>
    </source>
</reference>
<sequence>MESDPDAMMCAANEISSKIQHFSTHIPQLRDSLVSTVRAPCEQAITTVIELGTAARELELIPASSPSSHRSAVLSARTRNVAARAHEQFVAVHQLAQSALQDANKTAVEVAYWSGRVDTCVHQVRDAMGLLQSEIQETKEQVKTSQQTIEAAQRDIQRANETIAHANGELIGARAVAIVRDVFTFGLGVIADLGNCYRNIGHWERVIADASRSCEDARNRIGIAEAQLANYHSSIERLSGRQDQLNNIVPQLDDARQSLNRHREHMLELVTTTFDVSVFLGGLAAQTAPWDAIQTASGHMEAITKLQSVVNANPRLIDICTMDAARLNDSLRSIASADLKALMKAYVCVDTFRVYEWLRGLSAALSHVGNGWSSLMRRCAEMIRGGSI</sequence>
<dbReference type="OrthoDB" id="2979411at2759"/>
<keyword evidence="1" id="KW-0175">Coiled coil</keyword>
<dbReference type="AlphaFoldDB" id="W4JTY6"/>
<proteinExistence type="predicted"/>
<name>W4JTY6_HETIT</name>
<dbReference type="GeneID" id="20671402"/>
<gene>
    <name evidence="2" type="ORF">HETIRDRAFT_328259</name>
</gene>
<dbReference type="KEGG" id="hir:HETIRDRAFT_328259"/>
<dbReference type="Proteomes" id="UP000030671">
    <property type="component" value="Unassembled WGS sequence"/>
</dbReference>
<keyword evidence="3" id="KW-1185">Reference proteome</keyword>